<sequence>MTINGIAALRPGAESVAEDARFLPGSGLRLRKAGR</sequence>
<evidence type="ECO:0000313" key="1">
    <source>
        <dbReference type="EMBL" id="SKB63787.1"/>
    </source>
</evidence>
<protein>
    <submittedName>
        <fullName evidence="1">Uncharacterized protein</fullName>
    </submittedName>
</protein>
<proteinExistence type="predicted"/>
<keyword evidence="2" id="KW-1185">Reference proteome</keyword>
<dbReference type="STRING" id="439228.SAMN06295920_104367"/>
<dbReference type="EMBL" id="FUYM01000004">
    <property type="protein sequence ID" value="SKB63787.1"/>
    <property type="molecule type" value="Genomic_DNA"/>
</dbReference>
<evidence type="ECO:0000313" key="2">
    <source>
        <dbReference type="Proteomes" id="UP000189818"/>
    </source>
</evidence>
<name>A0A1T5CWR0_9SPHN</name>
<reference evidence="2" key="1">
    <citation type="submission" date="2017-02" db="EMBL/GenBank/DDBJ databases">
        <authorList>
            <person name="Varghese N."/>
            <person name="Submissions S."/>
        </authorList>
    </citation>
    <scope>NUCLEOTIDE SEQUENCE [LARGE SCALE GENOMIC DNA]</scope>
    <source>
        <strain evidence="2">UM2</strain>
    </source>
</reference>
<gene>
    <name evidence="1" type="ORF">SAMN06295920_104367</name>
</gene>
<organism evidence="1 2">
    <name type="scientific">Rhizorhabdus histidinilytica</name>
    <dbReference type="NCBI Taxonomy" id="439228"/>
    <lineage>
        <taxon>Bacteria</taxon>
        <taxon>Pseudomonadati</taxon>
        <taxon>Pseudomonadota</taxon>
        <taxon>Alphaproteobacteria</taxon>
        <taxon>Sphingomonadales</taxon>
        <taxon>Sphingomonadaceae</taxon>
        <taxon>Rhizorhabdus</taxon>
    </lineage>
</organism>
<dbReference type="AlphaFoldDB" id="A0A1T5CWR0"/>
<dbReference type="Proteomes" id="UP000189818">
    <property type="component" value="Unassembled WGS sequence"/>
</dbReference>
<accession>A0A1T5CWR0</accession>